<reference evidence="1" key="1">
    <citation type="submission" date="2021-02" db="EMBL/GenBank/DDBJ databases">
        <authorList>
            <person name="Palmer J.M."/>
        </authorList>
    </citation>
    <scope>NUCLEOTIDE SEQUENCE</scope>
    <source>
        <strain evidence="1">SCRP734</strain>
    </source>
</reference>
<accession>A0A8T1VM18</accession>
<comment type="caution">
    <text evidence="1">The sequence shown here is derived from an EMBL/GenBank/DDBJ whole genome shotgun (WGS) entry which is preliminary data.</text>
</comment>
<name>A0A8T1VM18_9STRA</name>
<keyword evidence="2" id="KW-1185">Reference proteome</keyword>
<evidence type="ECO:0000313" key="1">
    <source>
        <dbReference type="EMBL" id="KAG7381093.1"/>
    </source>
</evidence>
<organism evidence="1 2">
    <name type="scientific">Phytophthora pseudosyringae</name>
    <dbReference type="NCBI Taxonomy" id="221518"/>
    <lineage>
        <taxon>Eukaryota</taxon>
        <taxon>Sar</taxon>
        <taxon>Stramenopiles</taxon>
        <taxon>Oomycota</taxon>
        <taxon>Peronosporomycetes</taxon>
        <taxon>Peronosporales</taxon>
        <taxon>Peronosporaceae</taxon>
        <taxon>Phytophthora</taxon>
    </lineage>
</organism>
<dbReference type="EMBL" id="JAGDFM010000262">
    <property type="protein sequence ID" value="KAG7381093.1"/>
    <property type="molecule type" value="Genomic_DNA"/>
</dbReference>
<dbReference type="AlphaFoldDB" id="A0A8T1VM18"/>
<gene>
    <name evidence="1" type="ORF">PHYPSEUDO_006469</name>
</gene>
<protein>
    <submittedName>
        <fullName evidence="1">Uncharacterized protein</fullName>
    </submittedName>
</protein>
<sequence length="216" mass="25780">MEEYEFAEATAVKKTQVTFREGRSRALGELQNCHSAEMEEFLSRLEVQLTTETEREKGELSHHLQEEWSLRLKQMQEDNRASLECWEREQQERELYHHRDAAEEAELEKLKKALAFGVQAQFQQLRMRLEMEHREKVQDIKTQVSLSLEKETEEIKRTLTRSHREQQEQLQRDLDKKNRVAIMELLDAMQTPKQERLQALEEATDQRRGIALAVYR</sequence>
<proteinExistence type="predicted"/>
<dbReference type="OrthoDB" id="78712at2759"/>
<dbReference type="Proteomes" id="UP000694044">
    <property type="component" value="Unassembled WGS sequence"/>
</dbReference>
<evidence type="ECO:0000313" key="2">
    <source>
        <dbReference type="Proteomes" id="UP000694044"/>
    </source>
</evidence>